<evidence type="ECO:0000313" key="2">
    <source>
        <dbReference type="Proteomes" id="UP001157418"/>
    </source>
</evidence>
<keyword evidence="2" id="KW-1185">Reference proteome</keyword>
<reference evidence="1 2" key="1">
    <citation type="submission" date="2022-01" db="EMBL/GenBank/DDBJ databases">
        <authorList>
            <person name="Xiong W."/>
            <person name="Schranz E."/>
        </authorList>
    </citation>
    <scope>NUCLEOTIDE SEQUENCE [LARGE SCALE GENOMIC DNA]</scope>
</reference>
<organism evidence="1 2">
    <name type="scientific">Lactuca virosa</name>
    <dbReference type="NCBI Taxonomy" id="75947"/>
    <lineage>
        <taxon>Eukaryota</taxon>
        <taxon>Viridiplantae</taxon>
        <taxon>Streptophyta</taxon>
        <taxon>Embryophyta</taxon>
        <taxon>Tracheophyta</taxon>
        <taxon>Spermatophyta</taxon>
        <taxon>Magnoliopsida</taxon>
        <taxon>eudicotyledons</taxon>
        <taxon>Gunneridae</taxon>
        <taxon>Pentapetalae</taxon>
        <taxon>asterids</taxon>
        <taxon>campanulids</taxon>
        <taxon>Asterales</taxon>
        <taxon>Asteraceae</taxon>
        <taxon>Cichorioideae</taxon>
        <taxon>Cichorieae</taxon>
        <taxon>Lactucinae</taxon>
        <taxon>Lactuca</taxon>
    </lineage>
</organism>
<gene>
    <name evidence="1" type="ORF">LVIROSA_LOCUS11127</name>
</gene>
<name>A0AAU9MC77_9ASTR</name>
<dbReference type="AlphaFoldDB" id="A0AAU9MC77"/>
<sequence>MYSASVDDRDTDFWREDLHEMIFRPRYTSYAVVERPPFVTPPQSESENAVRSMEEFFPLKFSPERIYFIKGNQNCCIFFVPSNRC</sequence>
<protein>
    <submittedName>
        <fullName evidence="1">Uncharacterized protein</fullName>
    </submittedName>
</protein>
<comment type="caution">
    <text evidence="1">The sequence shown here is derived from an EMBL/GenBank/DDBJ whole genome shotgun (WGS) entry which is preliminary data.</text>
</comment>
<dbReference type="EMBL" id="CAKMRJ010001143">
    <property type="protein sequence ID" value="CAH1423875.1"/>
    <property type="molecule type" value="Genomic_DNA"/>
</dbReference>
<dbReference type="Proteomes" id="UP001157418">
    <property type="component" value="Unassembled WGS sequence"/>
</dbReference>
<proteinExistence type="predicted"/>
<accession>A0AAU9MC77</accession>
<evidence type="ECO:0000313" key="1">
    <source>
        <dbReference type="EMBL" id="CAH1423875.1"/>
    </source>
</evidence>